<dbReference type="Pfam" id="PF00078">
    <property type="entry name" value="RVT_1"/>
    <property type="match status" value="1"/>
</dbReference>
<dbReference type="GO" id="GO:0003964">
    <property type="term" value="F:RNA-directed DNA polymerase activity"/>
    <property type="evidence" value="ECO:0007669"/>
    <property type="project" value="UniProtKB-KW"/>
</dbReference>
<gene>
    <name evidence="2" type="ORF">PoB_001730500</name>
</gene>
<comment type="caution">
    <text evidence="2">The sequence shown here is derived from an EMBL/GenBank/DDBJ whole genome shotgun (WGS) entry which is preliminary data.</text>
</comment>
<keyword evidence="3" id="KW-1185">Reference proteome</keyword>
<feature type="domain" description="Reverse transcriptase" evidence="1">
    <location>
        <begin position="88"/>
        <end position="194"/>
    </location>
</feature>
<keyword evidence="2" id="KW-0548">Nucleotidyltransferase</keyword>
<dbReference type="AlphaFoldDB" id="A0AAV3Z5R1"/>
<keyword evidence="2" id="KW-0695">RNA-directed DNA polymerase</keyword>
<evidence type="ECO:0000313" key="3">
    <source>
        <dbReference type="Proteomes" id="UP000735302"/>
    </source>
</evidence>
<evidence type="ECO:0000259" key="1">
    <source>
        <dbReference type="Pfam" id="PF00078"/>
    </source>
</evidence>
<evidence type="ECO:0000313" key="2">
    <source>
        <dbReference type="EMBL" id="GFN90799.1"/>
    </source>
</evidence>
<dbReference type="InterPro" id="IPR000477">
    <property type="entry name" value="RT_dom"/>
</dbReference>
<protein>
    <submittedName>
        <fullName evidence="2">Reverse transcriptase-like protein</fullName>
    </submittedName>
</protein>
<name>A0AAV3Z5R1_9GAST</name>
<sequence length="205" mass="23406">MRRLKKALERRMIVSNRTFKIEFTAIELDTTLQKGKPGKAPGLDGVTQEMLSHLGPRAKDTLLNLFNRTWKSEELPRAWRTAVLVPILKKGKCATATESYLPISFISVISKTMEHMVNARLYHYLEQCACLDESQSGFQKHRTTVDQLVGFTQSVINALQAKTHTVAVFVDLEKAYDLVWRTRLTVRLQEHGITGRMYSCSRHSL</sequence>
<accession>A0AAV3Z5R1</accession>
<proteinExistence type="predicted"/>
<keyword evidence="2" id="KW-0808">Transferase</keyword>
<dbReference type="Proteomes" id="UP000735302">
    <property type="component" value="Unassembled WGS sequence"/>
</dbReference>
<dbReference type="EMBL" id="BLXT01002061">
    <property type="protein sequence ID" value="GFN90799.1"/>
    <property type="molecule type" value="Genomic_DNA"/>
</dbReference>
<dbReference type="PANTHER" id="PTHR19446">
    <property type="entry name" value="REVERSE TRANSCRIPTASES"/>
    <property type="match status" value="1"/>
</dbReference>
<organism evidence="2 3">
    <name type="scientific">Plakobranchus ocellatus</name>
    <dbReference type="NCBI Taxonomy" id="259542"/>
    <lineage>
        <taxon>Eukaryota</taxon>
        <taxon>Metazoa</taxon>
        <taxon>Spiralia</taxon>
        <taxon>Lophotrochozoa</taxon>
        <taxon>Mollusca</taxon>
        <taxon>Gastropoda</taxon>
        <taxon>Heterobranchia</taxon>
        <taxon>Euthyneura</taxon>
        <taxon>Panpulmonata</taxon>
        <taxon>Sacoglossa</taxon>
        <taxon>Placobranchoidea</taxon>
        <taxon>Plakobranchidae</taxon>
        <taxon>Plakobranchus</taxon>
    </lineage>
</organism>
<reference evidence="2 3" key="1">
    <citation type="journal article" date="2021" name="Elife">
        <title>Chloroplast acquisition without the gene transfer in kleptoplastic sea slugs, Plakobranchus ocellatus.</title>
        <authorList>
            <person name="Maeda T."/>
            <person name="Takahashi S."/>
            <person name="Yoshida T."/>
            <person name="Shimamura S."/>
            <person name="Takaki Y."/>
            <person name="Nagai Y."/>
            <person name="Toyoda A."/>
            <person name="Suzuki Y."/>
            <person name="Arimoto A."/>
            <person name="Ishii H."/>
            <person name="Satoh N."/>
            <person name="Nishiyama T."/>
            <person name="Hasebe M."/>
            <person name="Maruyama T."/>
            <person name="Minagawa J."/>
            <person name="Obokata J."/>
            <person name="Shigenobu S."/>
        </authorList>
    </citation>
    <scope>NUCLEOTIDE SEQUENCE [LARGE SCALE GENOMIC DNA]</scope>
</reference>